<gene>
    <name evidence="1" type="ORF">VNO77_38897</name>
</gene>
<dbReference type="EMBL" id="JAYMYQ010000009">
    <property type="protein sequence ID" value="KAK7313703.1"/>
    <property type="molecule type" value="Genomic_DNA"/>
</dbReference>
<evidence type="ECO:0000313" key="2">
    <source>
        <dbReference type="Proteomes" id="UP001367508"/>
    </source>
</evidence>
<keyword evidence="2" id="KW-1185">Reference proteome</keyword>
<protein>
    <submittedName>
        <fullName evidence="1">Uncharacterized protein</fullName>
    </submittedName>
</protein>
<reference evidence="1 2" key="1">
    <citation type="submission" date="2024-01" db="EMBL/GenBank/DDBJ databases">
        <title>The genomes of 5 underutilized Papilionoideae crops provide insights into root nodulation and disease resistanc.</title>
        <authorList>
            <person name="Jiang F."/>
        </authorList>
    </citation>
    <scope>NUCLEOTIDE SEQUENCE [LARGE SCALE GENOMIC DNA]</scope>
    <source>
        <strain evidence="1">LVBAO_FW01</strain>
        <tissue evidence="1">Leaves</tissue>
    </source>
</reference>
<sequence length="119" mass="13386">MGLLFCGQVIVRIVSCMISHNLYHYIEVAKAFLSRNSPNLRLDVVVSATAGDLGSPHDRSVVRNDDLPLASALAVIHFRDQLRSYPLQEFGTSVHDYSLLIGFLKDDETKHTWKARSFI</sequence>
<dbReference type="AlphaFoldDB" id="A0AAN9KBI6"/>
<dbReference type="Proteomes" id="UP001367508">
    <property type="component" value="Unassembled WGS sequence"/>
</dbReference>
<accession>A0AAN9KBI6</accession>
<comment type="caution">
    <text evidence="1">The sequence shown here is derived from an EMBL/GenBank/DDBJ whole genome shotgun (WGS) entry which is preliminary data.</text>
</comment>
<proteinExistence type="predicted"/>
<evidence type="ECO:0000313" key="1">
    <source>
        <dbReference type="EMBL" id="KAK7313703.1"/>
    </source>
</evidence>
<name>A0AAN9KBI6_CANGL</name>
<organism evidence="1 2">
    <name type="scientific">Canavalia gladiata</name>
    <name type="common">Sword bean</name>
    <name type="synonym">Dolichos gladiatus</name>
    <dbReference type="NCBI Taxonomy" id="3824"/>
    <lineage>
        <taxon>Eukaryota</taxon>
        <taxon>Viridiplantae</taxon>
        <taxon>Streptophyta</taxon>
        <taxon>Embryophyta</taxon>
        <taxon>Tracheophyta</taxon>
        <taxon>Spermatophyta</taxon>
        <taxon>Magnoliopsida</taxon>
        <taxon>eudicotyledons</taxon>
        <taxon>Gunneridae</taxon>
        <taxon>Pentapetalae</taxon>
        <taxon>rosids</taxon>
        <taxon>fabids</taxon>
        <taxon>Fabales</taxon>
        <taxon>Fabaceae</taxon>
        <taxon>Papilionoideae</taxon>
        <taxon>50 kb inversion clade</taxon>
        <taxon>NPAAA clade</taxon>
        <taxon>indigoferoid/millettioid clade</taxon>
        <taxon>Phaseoleae</taxon>
        <taxon>Canavalia</taxon>
    </lineage>
</organism>